<accession>A0A1F7GLK8</accession>
<dbReference type="InterPro" id="IPR013005">
    <property type="entry name" value="Ribosomal_uL4-like"/>
</dbReference>
<dbReference type="InterPro" id="IPR002136">
    <property type="entry name" value="Ribosomal_uL4"/>
</dbReference>
<name>A0A1F7GLK8_9BACT</name>
<organism evidence="6 7">
    <name type="scientific">Candidatus Roizmanbacteria bacterium RIFCSPHIGHO2_01_FULL_39_24</name>
    <dbReference type="NCBI Taxonomy" id="1802032"/>
    <lineage>
        <taxon>Bacteria</taxon>
        <taxon>Candidatus Roizmaniibacteriota</taxon>
    </lineage>
</organism>
<evidence type="ECO:0000256" key="2">
    <source>
        <dbReference type="ARBA" id="ARBA00022980"/>
    </source>
</evidence>
<comment type="function">
    <text evidence="5">One of the primary rRNA binding proteins, this protein initially binds near the 5'-end of the 23S rRNA. It is important during the early stages of 50S assembly. It makes multiple contacts with different domains of the 23S rRNA in the assembled 50S subunit and ribosome.</text>
</comment>
<comment type="subunit">
    <text evidence="5">Part of the 50S ribosomal subunit.</text>
</comment>
<dbReference type="Pfam" id="PF00573">
    <property type="entry name" value="Ribosomal_L4"/>
    <property type="match status" value="1"/>
</dbReference>
<comment type="function">
    <text evidence="5">Forms part of the polypeptide exit tunnel.</text>
</comment>
<dbReference type="GO" id="GO:0005840">
    <property type="term" value="C:ribosome"/>
    <property type="evidence" value="ECO:0007669"/>
    <property type="project" value="UniProtKB-KW"/>
</dbReference>
<reference evidence="6 7" key="1">
    <citation type="journal article" date="2016" name="Nat. Commun.">
        <title>Thousands of microbial genomes shed light on interconnected biogeochemical processes in an aquifer system.</title>
        <authorList>
            <person name="Anantharaman K."/>
            <person name="Brown C.T."/>
            <person name="Hug L.A."/>
            <person name="Sharon I."/>
            <person name="Castelle C.J."/>
            <person name="Probst A.J."/>
            <person name="Thomas B.C."/>
            <person name="Singh A."/>
            <person name="Wilkins M.J."/>
            <person name="Karaoz U."/>
            <person name="Brodie E.L."/>
            <person name="Williams K.H."/>
            <person name="Hubbard S.S."/>
            <person name="Banfield J.F."/>
        </authorList>
    </citation>
    <scope>NUCLEOTIDE SEQUENCE [LARGE SCALE GENOMIC DNA]</scope>
</reference>
<keyword evidence="5" id="KW-0694">RNA-binding</keyword>
<comment type="similarity">
    <text evidence="1 5">Belongs to the universal ribosomal protein uL4 family.</text>
</comment>
<keyword evidence="2 5" id="KW-0689">Ribosomal protein</keyword>
<dbReference type="GO" id="GO:0006412">
    <property type="term" value="P:translation"/>
    <property type="evidence" value="ECO:0007669"/>
    <property type="project" value="UniProtKB-UniRule"/>
</dbReference>
<evidence type="ECO:0000256" key="5">
    <source>
        <dbReference type="HAMAP-Rule" id="MF_01328"/>
    </source>
</evidence>
<protein>
    <recommendedName>
        <fullName evidence="4 5">Large ribosomal subunit protein uL4</fullName>
    </recommendedName>
</protein>
<keyword evidence="5" id="KW-0699">rRNA-binding</keyword>
<dbReference type="Gene3D" id="3.40.1370.10">
    <property type="match status" value="1"/>
</dbReference>
<proteinExistence type="inferred from homology"/>
<dbReference type="SUPFAM" id="SSF52166">
    <property type="entry name" value="Ribosomal protein L4"/>
    <property type="match status" value="1"/>
</dbReference>
<gene>
    <name evidence="5" type="primary">rplD</name>
    <name evidence="6" type="ORF">A2799_01440</name>
</gene>
<dbReference type="PANTHER" id="PTHR10746">
    <property type="entry name" value="50S RIBOSOMAL PROTEIN L4"/>
    <property type="match status" value="1"/>
</dbReference>
<dbReference type="NCBIfam" id="TIGR03953">
    <property type="entry name" value="rplD_bact"/>
    <property type="match status" value="1"/>
</dbReference>
<dbReference type="Proteomes" id="UP000176850">
    <property type="component" value="Unassembled WGS sequence"/>
</dbReference>
<evidence type="ECO:0000313" key="6">
    <source>
        <dbReference type="EMBL" id="OGK19674.1"/>
    </source>
</evidence>
<sequence length="227" mass="24935">MAEKKIPAKRVTHKTITAPLFDLTGKEIGTVPLPVEFFAVEGPTSLLAQYVRVYRANQRQGTSSSKTRSEVVGSTRKIYKQKGTGRARHGARKAPIFVGGGVAFGPRLSDHSLSLTKKQRSKALFMSLSAKLADNGIIVIEKMSTLPAKTKSMSALLKALKLDRKVLLVHAHEGTDGAVMGARNIKNVLLREAKILNAYDALYANKIIFAREAMDEFLAFRNQKNEN</sequence>
<evidence type="ECO:0000256" key="4">
    <source>
        <dbReference type="ARBA" id="ARBA00035244"/>
    </source>
</evidence>
<evidence type="ECO:0000256" key="1">
    <source>
        <dbReference type="ARBA" id="ARBA00010528"/>
    </source>
</evidence>
<dbReference type="PANTHER" id="PTHR10746:SF6">
    <property type="entry name" value="LARGE RIBOSOMAL SUBUNIT PROTEIN UL4M"/>
    <property type="match status" value="1"/>
</dbReference>
<evidence type="ECO:0000313" key="7">
    <source>
        <dbReference type="Proteomes" id="UP000176850"/>
    </source>
</evidence>
<dbReference type="AlphaFoldDB" id="A0A1F7GLK8"/>
<evidence type="ECO:0000256" key="3">
    <source>
        <dbReference type="ARBA" id="ARBA00023274"/>
    </source>
</evidence>
<dbReference type="GO" id="GO:1990904">
    <property type="term" value="C:ribonucleoprotein complex"/>
    <property type="evidence" value="ECO:0007669"/>
    <property type="project" value="UniProtKB-KW"/>
</dbReference>
<dbReference type="GO" id="GO:0019843">
    <property type="term" value="F:rRNA binding"/>
    <property type="evidence" value="ECO:0007669"/>
    <property type="project" value="UniProtKB-UniRule"/>
</dbReference>
<dbReference type="InterPro" id="IPR023574">
    <property type="entry name" value="Ribosomal_uL4_dom_sf"/>
</dbReference>
<dbReference type="GO" id="GO:0003735">
    <property type="term" value="F:structural constituent of ribosome"/>
    <property type="evidence" value="ECO:0007669"/>
    <property type="project" value="InterPro"/>
</dbReference>
<dbReference type="HAMAP" id="MF_01328_B">
    <property type="entry name" value="Ribosomal_uL4_B"/>
    <property type="match status" value="1"/>
</dbReference>
<comment type="caution">
    <text evidence="6">The sequence shown here is derived from an EMBL/GenBank/DDBJ whole genome shotgun (WGS) entry which is preliminary data.</text>
</comment>
<keyword evidence="3 5" id="KW-0687">Ribonucleoprotein</keyword>
<dbReference type="EMBL" id="MFZH01000007">
    <property type="protein sequence ID" value="OGK19674.1"/>
    <property type="molecule type" value="Genomic_DNA"/>
</dbReference>